<feature type="region of interest" description="Disordered" evidence="8">
    <location>
        <begin position="1054"/>
        <end position="1093"/>
    </location>
</feature>
<dbReference type="InterPro" id="IPR017441">
    <property type="entry name" value="Protein_kinase_ATP_BS"/>
</dbReference>
<evidence type="ECO:0000256" key="9">
    <source>
        <dbReference type="SAM" id="Phobius"/>
    </source>
</evidence>
<feature type="transmembrane region" description="Helical" evidence="9">
    <location>
        <begin position="1024"/>
        <end position="1046"/>
    </location>
</feature>
<keyword evidence="3" id="KW-0808">Transferase</keyword>
<feature type="compositionally biased region" description="Low complexity" evidence="8">
    <location>
        <begin position="509"/>
        <end position="523"/>
    </location>
</feature>
<dbReference type="SMART" id="SM00220">
    <property type="entry name" value="S_TKc"/>
    <property type="match status" value="1"/>
</dbReference>
<dbReference type="GO" id="GO:0005524">
    <property type="term" value="F:ATP binding"/>
    <property type="evidence" value="ECO:0007669"/>
    <property type="project" value="UniProtKB-UniRule"/>
</dbReference>
<dbReference type="EC" id="2.7.11.1" evidence="1"/>
<dbReference type="PROSITE" id="PS00108">
    <property type="entry name" value="PROTEIN_KINASE_ST"/>
    <property type="match status" value="1"/>
</dbReference>
<dbReference type="PROSITE" id="PS50011">
    <property type="entry name" value="PROTEIN_KINASE_DOM"/>
    <property type="match status" value="1"/>
</dbReference>
<keyword evidence="9" id="KW-0812">Transmembrane</keyword>
<organism evidence="11 12">
    <name type="scientific">Nocardia wallacei</name>
    <dbReference type="NCBI Taxonomy" id="480035"/>
    <lineage>
        <taxon>Bacteria</taxon>
        <taxon>Bacillati</taxon>
        <taxon>Actinomycetota</taxon>
        <taxon>Actinomycetes</taxon>
        <taxon>Mycobacteriales</taxon>
        <taxon>Nocardiaceae</taxon>
        <taxon>Nocardia</taxon>
    </lineage>
</organism>
<feature type="domain" description="Protein kinase" evidence="10">
    <location>
        <begin position="15"/>
        <end position="275"/>
    </location>
</feature>
<dbReference type="EMBL" id="AP023396">
    <property type="protein sequence ID" value="BCK54220.1"/>
    <property type="molecule type" value="Genomic_DNA"/>
</dbReference>
<dbReference type="PANTHER" id="PTHR43289:SF6">
    <property type="entry name" value="SERINE_THREONINE-PROTEIN KINASE NEKL-3"/>
    <property type="match status" value="1"/>
</dbReference>
<name>A0A7G1KGW5_9NOCA</name>
<feature type="compositionally biased region" description="Basic and acidic residues" evidence="8">
    <location>
        <begin position="895"/>
        <end position="924"/>
    </location>
</feature>
<keyword evidence="9" id="KW-0472">Membrane</keyword>
<feature type="compositionally biased region" description="Polar residues" evidence="8">
    <location>
        <begin position="468"/>
        <end position="495"/>
    </location>
</feature>
<feature type="compositionally biased region" description="Basic and acidic residues" evidence="8">
    <location>
        <begin position="1003"/>
        <end position="1015"/>
    </location>
</feature>
<evidence type="ECO:0000256" key="6">
    <source>
        <dbReference type="ARBA" id="ARBA00022840"/>
    </source>
</evidence>
<dbReference type="Gene3D" id="3.30.200.20">
    <property type="entry name" value="Phosphorylase Kinase, domain 1"/>
    <property type="match status" value="1"/>
</dbReference>
<sequence>MDAPRSRAGDRFGPYELRSLLGRGGMGEVYEAYDTNRDRVVALKLLPRALAEDPAYQARFRRESQATAGLSEPHVIPIHNWGEINGVLYIDMRLVRGDNLRTLLRRHSPMDPDRAVALVEQVAAALDAAHSAGLVHRDVKPANILVTASDFAYLSDFGISRSEGDSSVTLVGTAAATYTYMAPERFDVGPVTGRADIYSLACVLHECLTGAPPYPSKNVSALIRAHLSDPPPRPSLQRSDVPPALDAVIAHAMAKAPDDRYATAGEFAGAARAAFGLSVGYGHTPVDTGSIPTPGYDGPDMFAEDTSHQAEDDYASDRYAASTGEFSTAAGAFDDSVRTPAESEAVQHFPPADPNPPRGRYVVGHGPGSDTENTSSRVGAQPPGNPQRPRPFSLDRAPAEPPASPRADAASPSHPAAASSPRNPAESPLDSAPGSRPYPPASPSHALGGAPSHTSAGGPSRTPAEAPSHTSGEAPSLTSAGGQSPTRAGASSRTPAETPPHPGETPSHTPAGGPSPTAAGAPSDVSAGSLADLAAGRRPGSEAGDPIGSAGDPRASQGVGNEPAAAAREPNLFQPFGPEGPTIPARFPPRGPVATPESEPPATQPTTVMRTGTAGSATGLPQRRPGTPPGTEAAGTQRRSRPGEDAARRPATGFPTTGSLRIIPPADPDRDRDTSGDLPVIRPTDPTLVRPDEFQFTPLAGNSTHPAADNPSPGEYVEPPSAYPLHEPDNHSGYTATENDYTRRIDTHAGRDDAYPEPDTKPGPGDTYPRRDTYAGPDDTYHQPDIHAGPHDTYLRPESSGRGSEDHYARPDDFDTGSDDPYLRPAAYSDPEDDFPRTKAPNDPEETYARSKADYPGSDDTYPRTKADYPGPDDEYPRSSNPYAESDDAYAGAAERPELSDPYRRSAADRAGAEDAYGRTESDYRAPGGAYADTDDPYARTEADYARPGDNYPLPDDEYPGNYAQSAYTRSDANYRHPDDNYRHPQAYGDEYEEYDYAFGGRPDPDRAAPEHDDGYGGSRRRSIVLPIVLCVLAVAFAAVAAVVGWRFVSKPGSTAPSVASGPTDSNVPVSQPPPRTASSSGTSTATTTAAVPAGATECQGATRSQGKYTKSATGTSVTSCAFAEAVRAAYAEEAETGSGTPTSVVAVSPVTGRSYTMNCSPSGRIITCTGGENAVVYVY</sequence>
<accession>A0A7G1KGW5</accession>
<evidence type="ECO:0000256" key="1">
    <source>
        <dbReference type="ARBA" id="ARBA00012513"/>
    </source>
</evidence>
<dbReference type="Proteomes" id="UP000516173">
    <property type="component" value="Chromosome"/>
</dbReference>
<dbReference type="PANTHER" id="PTHR43289">
    <property type="entry name" value="MITOGEN-ACTIVATED PROTEIN KINASE KINASE KINASE 20-RELATED"/>
    <property type="match status" value="1"/>
</dbReference>
<feature type="binding site" evidence="7">
    <location>
        <position position="44"/>
    </location>
    <ligand>
        <name>ATP</name>
        <dbReference type="ChEBI" id="CHEBI:30616"/>
    </ligand>
</feature>
<protein>
    <recommendedName>
        <fullName evidence="1">non-specific serine/threonine protein kinase</fullName>
        <ecNumber evidence="1">2.7.11.1</ecNumber>
    </recommendedName>
</protein>
<dbReference type="RefSeq" id="WP_425343084.1">
    <property type="nucleotide sequence ID" value="NZ_AP023396.1"/>
</dbReference>
<feature type="region of interest" description="Disordered" evidence="8">
    <location>
        <begin position="338"/>
        <end position="1018"/>
    </location>
</feature>
<dbReference type="GeneID" id="300419463"/>
<feature type="compositionally biased region" description="Basic and acidic residues" evidence="8">
    <location>
        <begin position="768"/>
        <end position="795"/>
    </location>
</feature>
<dbReference type="Pfam" id="PF00069">
    <property type="entry name" value="Pkinase"/>
    <property type="match status" value="1"/>
</dbReference>
<feature type="compositionally biased region" description="Polar residues" evidence="8">
    <location>
        <begin position="1054"/>
        <end position="1070"/>
    </location>
</feature>
<evidence type="ECO:0000256" key="8">
    <source>
        <dbReference type="SAM" id="MobiDB-lite"/>
    </source>
</evidence>
<dbReference type="AlphaFoldDB" id="A0A7G1KGW5"/>
<dbReference type="InterPro" id="IPR000719">
    <property type="entry name" value="Prot_kinase_dom"/>
</dbReference>
<dbReference type="SUPFAM" id="SSF56112">
    <property type="entry name" value="Protein kinase-like (PK-like)"/>
    <property type="match status" value="1"/>
</dbReference>
<reference evidence="11 12" key="1">
    <citation type="submission" date="2020-08" db="EMBL/GenBank/DDBJ databases">
        <title>Genome Sequencing of Nocardia wallacei strain FMUON74 and assembly.</title>
        <authorList>
            <person name="Toyokawa M."/>
            <person name="Uesaka K."/>
        </authorList>
    </citation>
    <scope>NUCLEOTIDE SEQUENCE [LARGE SCALE GENOMIC DNA]</scope>
    <source>
        <strain evidence="11 12">FMUON74</strain>
    </source>
</reference>
<keyword evidence="5" id="KW-0418">Kinase</keyword>
<evidence type="ECO:0000256" key="7">
    <source>
        <dbReference type="PROSITE-ProRule" id="PRU10141"/>
    </source>
</evidence>
<feature type="compositionally biased region" description="Basic and acidic residues" evidence="8">
    <location>
        <begin position="937"/>
        <end position="947"/>
    </location>
</feature>
<dbReference type="PROSITE" id="PS00107">
    <property type="entry name" value="PROTEIN_KINASE_ATP"/>
    <property type="match status" value="1"/>
</dbReference>
<gene>
    <name evidence="11" type="ORF">NWFMUON74_19920</name>
</gene>
<dbReference type="FunFam" id="1.10.510.10:FF:000021">
    <property type="entry name" value="Serine/threonine protein kinase"/>
    <property type="match status" value="1"/>
</dbReference>
<evidence type="ECO:0000256" key="3">
    <source>
        <dbReference type="ARBA" id="ARBA00022679"/>
    </source>
</evidence>
<feature type="compositionally biased region" description="Basic and acidic residues" evidence="8">
    <location>
        <begin position="973"/>
        <end position="983"/>
    </location>
</feature>
<feature type="compositionally biased region" description="Basic and acidic residues" evidence="8">
    <location>
        <begin position="740"/>
        <end position="760"/>
    </location>
</feature>
<feature type="compositionally biased region" description="Basic and acidic residues" evidence="8">
    <location>
        <begin position="803"/>
        <end position="813"/>
    </location>
</feature>
<evidence type="ECO:0000256" key="5">
    <source>
        <dbReference type="ARBA" id="ARBA00022777"/>
    </source>
</evidence>
<dbReference type="Gene3D" id="1.10.510.10">
    <property type="entry name" value="Transferase(Phosphotransferase) domain 1"/>
    <property type="match status" value="1"/>
</dbReference>
<evidence type="ECO:0000256" key="2">
    <source>
        <dbReference type="ARBA" id="ARBA00022527"/>
    </source>
</evidence>
<evidence type="ECO:0000259" key="10">
    <source>
        <dbReference type="PROSITE" id="PS50011"/>
    </source>
</evidence>
<feature type="compositionally biased region" description="Basic and acidic residues" evidence="8">
    <location>
        <begin position="834"/>
        <end position="853"/>
    </location>
</feature>
<evidence type="ECO:0000313" key="11">
    <source>
        <dbReference type="EMBL" id="BCK54220.1"/>
    </source>
</evidence>
<evidence type="ECO:0000313" key="12">
    <source>
        <dbReference type="Proteomes" id="UP000516173"/>
    </source>
</evidence>
<keyword evidence="9" id="KW-1133">Transmembrane helix</keyword>
<dbReference type="InterPro" id="IPR008271">
    <property type="entry name" value="Ser/Thr_kinase_AS"/>
</dbReference>
<keyword evidence="12" id="KW-1185">Reference proteome</keyword>
<dbReference type="InterPro" id="IPR011009">
    <property type="entry name" value="Kinase-like_dom_sf"/>
</dbReference>
<proteinExistence type="predicted"/>
<keyword evidence="2" id="KW-0723">Serine/threonine-protein kinase</keyword>
<dbReference type="GO" id="GO:0004674">
    <property type="term" value="F:protein serine/threonine kinase activity"/>
    <property type="evidence" value="ECO:0007669"/>
    <property type="project" value="UniProtKB-KW"/>
</dbReference>
<dbReference type="KEGG" id="nwl:NWFMUON74_19920"/>
<evidence type="ECO:0000256" key="4">
    <source>
        <dbReference type="ARBA" id="ARBA00022741"/>
    </source>
</evidence>
<keyword evidence="4 7" id="KW-0547">Nucleotide-binding</keyword>
<feature type="compositionally biased region" description="Polar residues" evidence="8">
    <location>
        <begin position="963"/>
        <end position="972"/>
    </location>
</feature>
<feature type="compositionally biased region" description="Low complexity" evidence="8">
    <location>
        <begin position="405"/>
        <end position="428"/>
    </location>
</feature>
<dbReference type="CDD" id="cd14014">
    <property type="entry name" value="STKc_PknB_like"/>
    <property type="match status" value="1"/>
</dbReference>
<keyword evidence="6 7" id="KW-0067">ATP-binding</keyword>
<feature type="compositionally biased region" description="Low complexity" evidence="8">
    <location>
        <begin position="1077"/>
        <end position="1093"/>
    </location>
</feature>
<feature type="compositionally biased region" description="Polar residues" evidence="8">
    <location>
        <begin position="604"/>
        <end position="616"/>
    </location>
</feature>